<evidence type="ECO:0000313" key="1">
    <source>
        <dbReference type="EMBL" id="GJE07294.1"/>
    </source>
</evidence>
<gene>
    <name evidence="1" type="ORF">AOPFMNJM_2620</name>
</gene>
<reference evidence="1" key="2">
    <citation type="submission" date="2021-08" db="EMBL/GenBank/DDBJ databases">
        <authorList>
            <person name="Tani A."/>
            <person name="Ola A."/>
            <person name="Ogura Y."/>
            <person name="Katsura K."/>
            <person name="Hayashi T."/>
        </authorList>
    </citation>
    <scope>NUCLEOTIDE SEQUENCE</scope>
    <source>
        <strain evidence="1">LMG 23639</strain>
    </source>
</reference>
<dbReference type="EMBL" id="BPQR01000043">
    <property type="protein sequence ID" value="GJE07294.1"/>
    <property type="molecule type" value="Genomic_DNA"/>
</dbReference>
<organism evidence="1 2">
    <name type="scientific">Methylobacterium jeotgali</name>
    <dbReference type="NCBI Taxonomy" id="381630"/>
    <lineage>
        <taxon>Bacteria</taxon>
        <taxon>Pseudomonadati</taxon>
        <taxon>Pseudomonadota</taxon>
        <taxon>Alphaproteobacteria</taxon>
        <taxon>Hyphomicrobiales</taxon>
        <taxon>Methylobacteriaceae</taxon>
        <taxon>Methylobacterium</taxon>
    </lineage>
</organism>
<dbReference type="Proteomes" id="UP001055102">
    <property type="component" value="Unassembled WGS sequence"/>
</dbReference>
<accession>A0ABQ4SXM4</accession>
<keyword evidence="2" id="KW-1185">Reference proteome</keyword>
<evidence type="ECO:0000313" key="2">
    <source>
        <dbReference type="Proteomes" id="UP001055102"/>
    </source>
</evidence>
<proteinExistence type="predicted"/>
<reference evidence="1" key="1">
    <citation type="journal article" date="2021" name="Front. Microbiol.">
        <title>Comprehensive Comparative Genomics and Phenotyping of Methylobacterium Species.</title>
        <authorList>
            <person name="Alessa O."/>
            <person name="Ogura Y."/>
            <person name="Fujitani Y."/>
            <person name="Takami H."/>
            <person name="Hayashi T."/>
            <person name="Sahin N."/>
            <person name="Tani A."/>
        </authorList>
    </citation>
    <scope>NUCLEOTIDE SEQUENCE</scope>
    <source>
        <strain evidence="1">LMG 23639</strain>
    </source>
</reference>
<sequence length="101" mass="11094">MTKEASGNRFEQVDEPADDAMTLSLKREGEKMSGVVTCPAAITGGRLPKDFASDEMPLKDAFRSAIRLANEMRVPLVVLDPDGLWQAEWGTLVREPDETDA</sequence>
<comment type="caution">
    <text evidence="1">The sequence shown here is derived from an EMBL/GenBank/DDBJ whole genome shotgun (WGS) entry which is preliminary data.</text>
</comment>
<name>A0ABQ4SXM4_9HYPH</name>
<dbReference type="RefSeq" id="WP_238276416.1">
    <property type="nucleotide sequence ID" value="NZ_BPQR01000043.1"/>
</dbReference>
<protein>
    <submittedName>
        <fullName evidence="1">Uncharacterized protein</fullName>
    </submittedName>
</protein>